<feature type="domain" description="Toxin/Nuclease N-terminal" evidence="1">
    <location>
        <begin position="21"/>
        <end position="77"/>
    </location>
</feature>
<dbReference type="RefSeq" id="WP_002110822.1">
    <property type="nucleotide sequence ID" value="NZ_CP036099.1"/>
</dbReference>
<organism evidence="2 3">
    <name type="scientific">Bacillus mycoides</name>
    <dbReference type="NCBI Taxonomy" id="1405"/>
    <lineage>
        <taxon>Bacteria</taxon>
        <taxon>Bacillati</taxon>
        <taxon>Bacillota</taxon>
        <taxon>Bacilli</taxon>
        <taxon>Bacillales</taxon>
        <taxon>Bacillaceae</taxon>
        <taxon>Bacillus</taxon>
        <taxon>Bacillus cereus group</taxon>
    </lineage>
</organism>
<evidence type="ECO:0000313" key="2">
    <source>
        <dbReference type="EMBL" id="SCB69042.1"/>
    </source>
</evidence>
<gene>
    <name evidence="2" type="ORF">BWGO95_03194</name>
</gene>
<reference evidence="2 3" key="1">
    <citation type="submission" date="2016-08" db="EMBL/GenBank/DDBJ databases">
        <authorList>
            <person name="Seilhamer J.J."/>
        </authorList>
    </citation>
    <scope>NUCLEOTIDE SEQUENCE [LARGE SCALE GENOMIC DNA]</scope>
    <source>
        <strain evidence="2 3">SDA_GO95</strain>
    </source>
</reference>
<sequence>MLDRLSREYYIIEIKLAKGVDSVSPIFKGVEILPDGSVVRSGTNYSGKFQEAHDASKASIQSRISNLESGGVKGTGSRDADIPPAFKQEEFASTYESRFKQTPAETNSNVVFEGVRGESLCTLKPPPDPTLQKILNEAGINGIEYKNGVPDFSPVAKAQFEIEYMLGGTGKHGTKARTINFKQADQKLAEQLNNSPELASKFGMTPGKIKAGDIADYREEYKLTWHELNDVKTIQLVPSEINGKFGHLGGVGEINAGAFKPGEFANK</sequence>
<evidence type="ECO:0000313" key="3">
    <source>
        <dbReference type="Proteomes" id="UP000195696"/>
    </source>
</evidence>
<dbReference type="InterPro" id="IPR027803">
    <property type="entry name" value="Toxin/Nuc_N"/>
</dbReference>
<proteinExistence type="predicted"/>
<protein>
    <recommendedName>
        <fullName evidence="1">Toxin/Nuclease N-terminal domain-containing protein</fullName>
    </recommendedName>
</protein>
<accession>A0A1G4EST4</accession>
<dbReference type="PATRIC" id="fig|86662.27.peg.3301"/>
<dbReference type="Proteomes" id="UP000195696">
    <property type="component" value="Unassembled WGS sequence"/>
</dbReference>
<dbReference type="Pfam" id="PF12639">
    <property type="entry name" value="Colicin-DNase"/>
    <property type="match status" value="1"/>
</dbReference>
<dbReference type="EMBL" id="FMAK01000036">
    <property type="protein sequence ID" value="SCB69042.1"/>
    <property type="molecule type" value="Genomic_DNA"/>
</dbReference>
<dbReference type="Pfam" id="PF14448">
    <property type="entry name" value="Nuc_N"/>
    <property type="match status" value="1"/>
</dbReference>
<evidence type="ECO:0000259" key="1">
    <source>
        <dbReference type="Pfam" id="PF14448"/>
    </source>
</evidence>
<name>A0A1G4EST4_BACMY</name>
<dbReference type="AlphaFoldDB" id="A0A1G4EST4"/>